<feature type="region of interest" description="Disordered" evidence="1">
    <location>
        <begin position="1"/>
        <end position="54"/>
    </location>
</feature>
<proteinExistence type="predicted"/>
<feature type="compositionally biased region" description="Basic residues" evidence="1">
    <location>
        <begin position="37"/>
        <end position="46"/>
    </location>
</feature>
<organism evidence="2 3">
    <name type="scientific">Ostreobium quekettii</name>
    <dbReference type="NCBI Taxonomy" id="121088"/>
    <lineage>
        <taxon>Eukaryota</taxon>
        <taxon>Viridiplantae</taxon>
        <taxon>Chlorophyta</taxon>
        <taxon>core chlorophytes</taxon>
        <taxon>Ulvophyceae</taxon>
        <taxon>TCBD clade</taxon>
        <taxon>Bryopsidales</taxon>
        <taxon>Ostreobineae</taxon>
        <taxon>Ostreobiaceae</taxon>
        <taxon>Ostreobium</taxon>
    </lineage>
</organism>
<protein>
    <recommendedName>
        <fullName evidence="4">BZIP domain-containing protein</fullName>
    </recommendedName>
</protein>
<dbReference type="EMBL" id="CAJHUC010000866">
    <property type="protein sequence ID" value="CAD7698643.1"/>
    <property type="molecule type" value="Genomic_DNA"/>
</dbReference>
<reference evidence="2" key="1">
    <citation type="submission" date="2020-12" db="EMBL/GenBank/DDBJ databases">
        <authorList>
            <person name="Iha C."/>
        </authorList>
    </citation>
    <scope>NUCLEOTIDE SEQUENCE</scope>
</reference>
<dbReference type="AlphaFoldDB" id="A0A8S1IUZ1"/>
<evidence type="ECO:0008006" key="4">
    <source>
        <dbReference type="Google" id="ProtNLM"/>
    </source>
</evidence>
<gene>
    <name evidence="2" type="ORF">OSTQU699_LOCUS4004</name>
</gene>
<evidence type="ECO:0000313" key="3">
    <source>
        <dbReference type="Proteomes" id="UP000708148"/>
    </source>
</evidence>
<comment type="caution">
    <text evidence="2">The sequence shown here is derived from an EMBL/GenBank/DDBJ whole genome shotgun (WGS) entry which is preliminary data.</text>
</comment>
<dbReference type="Gene3D" id="1.20.5.170">
    <property type="match status" value="1"/>
</dbReference>
<accession>A0A8S1IUZ1</accession>
<dbReference type="Proteomes" id="UP000708148">
    <property type="component" value="Unassembled WGS sequence"/>
</dbReference>
<keyword evidence="3" id="KW-1185">Reference proteome</keyword>
<name>A0A8S1IUZ1_9CHLO</name>
<sequence>MSSMWASCSDGGSQPQGSQDGQLSAADAAARRERSRLQQKKSREGRKRREEELEGAVGELREKVQYLMVKNAELERENDILWAYVQHYGGLRRPETFAKT</sequence>
<evidence type="ECO:0000256" key="1">
    <source>
        <dbReference type="SAM" id="MobiDB-lite"/>
    </source>
</evidence>
<evidence type="ECO:0000313" key="2">
    <source>
        <dbReference type="EMBL" id="CAD7698643.1"/>
    </source>
</evidence>
<feature type="compositionally biased region" description="Low complexity" evidence="1">
    <location>
        <begin position="7"/>
        <end position="28"/>
    </location>
</feature>